<name>A0A1L7CKS3_CORFL</name>
<evidence type="ECO:0000313" key="2">
    <source>
        <dbReference type="EMBL" id="APT86425.1"/>
    </source>
</evidence>
<dbReference type="InterPro" id="IPR042100">
    <property type="entry name" value="Bug_dom1"/>
</dbReference>
<dbReference type="PANTHER" id="PTHR42928:SF3">
    <property type="entry name" value="UPF0065 PROTEIN YFLP"/>
    <property type="match status" value="1"/>
</dbReference>
<evidence type="ECO:0000313" key="4">
    <source>
        <dbReference type="Proteomes" id="UP000185479"/>
    </source>
</evidence>
<dbReference type="STRING" id="28028.CFLV_03970"/>
<protein>
    <submittedName>
        <fullName evidence="3">C4-dicarboxylate ABC transporter substrate-binding protein</fullName>
    </submittedName>
</protein>
<dbReference type="AlphaFoldDB" id="A0A1L7CKS3"/>
<dbReference type="Gene3D" id="3.40.190.150">
    <property type="entry name" value="Bordetella uptake gene, domain 1"/>
    <property type="match status" value="1"/>
</dbReference>
<dbReference type="OrthoDB" id="9780943at2"/>
<accession>A0A1L7CKS3</accession>
<sequence>MAQSKSQSRVVTAVLMVLAVVATVAGMVVSSTQAEGTTSRSNLSIIAGAATGGGWDTTARAIQQVSRSENIVNNLQVVNIPGAGGLIALESLAQSVGNENRLLITGGGMIASSVIAQPGVSIADVTPIARMTEEYSVIAVPAGSEFATLEDFANAWVEDPSSVAVGGASIGNTDHLLASRSALALGIDVKSMKYIPFEGGGELLNAMLSNSVDVGVTGYKEIQDQVEAGSLRVLGISAPERQEGVDFPTLQEGGIDVVAANWRGVVAPPGLSEEEKSELVAILTEVNESEEWREIASRNGWQNTFLTGPELDQFFADELALAEDTVERLGL</sequence>
<dbReference type="PANTHER" id="PTHR42928">
    <property type="entry name" value="TRICARBOXYLATE-BINDING PROTEIN"/>
    <property type="match status" value="1"/>
</dbReference>
<gene>
    <name evidence="3" type="ORF">CFL01nite_15280</name>
    <name evidence="2" type="ORF">CFLV_03970</name>
</gene>
<keyword evidence="4" id="KW-1185">Reference proteome</keyword>
<comment type="similarity">
    <text evidence="1">Belongs to the UPF0065 (bug) family.</text>
</comment>
<organism evidence="2 4">
    <name type="scientific">Corynebacterium flavescens</name>
    <dbReference type="NCBI Taxonomy" id="28028"/>
    <lineage>
        <taxon>Bacteria</taxon>
        <taxon>Bacillati</taxon>
        <taxon>Actinomycetota</taxon>
        <taxon>Actinomycetes</taxon>
        <taxon>Mycobacteriales</taxon>
        <taxon>Corynebacteriaceae</taxon>
        <taxon>Corynebacterium</taxon>
    </lineage>
</organism>
<dbReference type="Proteomes" id="UP000315353">
    <property type="component" value="Unassembled WGS sequence"/>
</dbReference>
<evidence type="ECO:0000256" key="1">
    <source>
        <dbReference type="ARBA" id="ARBA00006987"/>
    </source>
</evidence>
<dbReference type="EMBL" id="BJNB01000022">
    <property type="protein sequence ID" value="GEB98033.1"/>
    <property type="molecule type" value="Genomic_DNA"/>
</dbReference>
<dbReference type="Proteomes" id="UP000185479">
    <property type="component" value="Chromosome"/>
</dbReference>
<dbReference type="EMBL" id="CP009246">
    <property type="protein sequence ID" value="APT86425.1"/>
    <property type="molecule type" value="Genomic_DNA"/>
</dbReference>
<dbReference type="PIRSF" id="PIRSF017082">
    <property type="entry name" value="YflP"/>
    <property type="match status" value="1"/>
</dbReference>
<evidence type="ECO:0000313" key="5">
    <source>
        <dbReference type="Proteomes" id="UP000315353"/>
    </source>
</evidence>
<proteinExistence type="inferred from homology"/>
<dbReference type="Gene3D" id="3.40.190.10">
    <property type="entry name" value="Periplasmic binding protein-like II"/>
    <property type="match status" value="1"/>
</dbReference>
<dbReference type="KEGG" id="cfc:CFLV_03970"/>
<evidence type="ECO:0000313" key="3">
    <source>
        <dbReference type="EMBL" id="GEB98033.1"/>
    </source>
</evidence>
<dbReference type="SUPFAM" id="SSF53850">
    <property type="entry name" value="Periplasmic binding protein-like II"/>
    <property type="match status" value="1"/>
</dbReference>
<reference evidence="2 4" key="1">
    <citation type="submission" date="2014-08" db="EMBL/GenBank/DDBJ databases">
        <title>Complete genome sequence of Corynebacterium flavescens OJ8(T)(=DSM 20296(T)), isolated from cheese.</title>
        <authorList>
            <person name="Ruckert C."/>
            <person name="Albersmeier A."/>
            <person name="Winkler A."/>
            <person name="Kalinowski J."/>
        </authorList>
    </citation>
    <scope>NUCLEOTIDE SEQUENCE [LARGE SCALE GENOMIC DNA]</scope>
    <source>
        <strain evidence="2 4">OJ8</strain>
    </source>
</reference>
<dbReference type="CDD" id="cd07012">
    <property type="entry name" value="PBP2_Bug_TTT"/>
    <property type="match status" value="1"/>
</dbReference>
<dbReference type="InterPro" id="IPR005064">
    <property type="entry name" value="BUG"/>
</dbReference>
<reference evidence="3 5" key="2">
    <citation type="submission" date="2019-06" db="EMBL/GenBank/DDBJ databases">
        <title>Whole genome shotgun sequence of Corynebacterium flavescens NBRC 14136.</title>
        <authorList>
            <person name="Hosoyama A."/>
            <person name="Uohara A."/>
            <person name="Ohji S."/>
            <person name="Ichikawa N."/>
        </authorList>
    </citation>
    <scope>NUCLEOTIDE SEQUENCE [LARGE SCALE GENOMIC DNA]</scope>
    <source>
        <strain evidence="3 5">NBRC 14136</strain>
    </source>
</reference>
<dbReference type="Pfam" id="PF03401">
    <property type="entry name" value="TctC"/>
    <property type="match status" value="1"/>
</dbReference>